<proteinExistence type="predicted"/>
<evidence type="ECO:0000256" key="2">
    <source>
        <dbReference type="ARBA" id="ARBA00022827"/>
    </source>
</evidence>
<evidence type="ECO:0000259" key="4">
    <source>
        <dbReference type="Pfam" id="PF01494"/>
    </source>
</evidence>
<sequence length="469" mass="52205">MSTAASCKPKFRVAICGGGVAGLALAVVLGRHEQKDSPIEVTLYEARPEISTFGAGITVWQRTWRVMELLGLDAELAAASVRPPSKGLGPGFVYRRGDKSEGGYTYHRVMLPYGSSSMHRADLVGVLLRNVPSSCTIQTSKRLLRYTDFSDADSGAKYITLYFTDGSTAETDILIGADGIKSAARACMYELAHRRDCAPTIDRLSCARCSAATPKWTGMVVYRCLIPTAKLKEVNPEHQALRYTLCYSGKSKHVVSYPVSHGSFITFIGFKTRPEAEGTTYEGKWVQSVPKQELLDLLTDWEREVQEMLECVEDPSRWAIHMIADLPFSVSGRVALLGDAVHAMETHLGAGAGQSIEDAYILGRLLAHPLCTLSRVPEVLRIYQSVRLPFAKTVLGRAKRTGRMCEFNCPGMYDGSEAADEKEQLDELGKALYGQWQWQWRERFDDQWEVAEWAIEQFMYMNEAKAQAR</sequence>
<dbReference type="SUPFAM" id="SSF54373">
    <property type="entry name" value="FAD-linked reductases, C-terminal domain"/>
    <property type="match status" value="1"/>
</dbReference>
<evidence type="ECO:0000313" key="6">
    <source>
        <dbReference type="Proteomes" id="UP000076871"/>
    </source>
</evidence>
<dbReference type="InParanoid" id="A0A165IN54"/>
<name>A0A165IN54_9APHY</name>
<dbReference type="Pfam" id="PF01494">
    <property type="entry name" value="FAD_binding_3"/>
    <property type="match status" value="1"/>
</dbReference>
<keyword evidence="1" id="KW-0285">Flavoprotein</keyword>
<keyword evidence="3" id="KW-0560">Oxidoreductase</keyword>
<dbReference type="EMBL" id="KV427605">
    <property type="protein sequence ID" value="KZT13311.1"/>
    <property type="molecule type" value="Genomic_DNA"/>
</dbReference>
<feature type="domain" description="FAD-binding" evidence="4">
    <location>
        <begin position="12"/>
        <end position="396"/>
    </location>
</feature>
<evidence type="ECO:0000256" key="1">
    <source>
        <dbReference type="ARBA" id="ARBA00022630"/>
    </source>
</evidence>
<dbReference type="InterPro" id="IPR036188">
    <property type="entry name" value="FAD/NAD-bd_sf"/>
</dbReference>
<dbReference type="PRINTS" id="PR00420">
    <property type="entry name" value="RNGMNOXGNASE"/>
</dbReference>
<dbReference type="GO" id="GO:0016491">
    <property type="term" value="F:oxidoreductase activity"/>
    <property type="evidence" value="ECO:0007669"/>
    <property type="project" value="UniProtKB-KW"/>
</dbReference>
<organism evidence="5 6">
    <name type="scientific">Laetiporus sulphureus 93-53</name>
    <dbReference type="NCBI Taxonomy" id="1314785"/>
    <lineage>
        <taxon>Eukaryota</taxon>
        <taxon>Fungi</taxon>
        <taxon>Dikarya</taxon>
        <taxon>Basidiomycota</taxon>
        <taxon>Agaricomycotina</taxon>
        <taxon>Agaricomycetes</taxon>
        <taxon>Polyporales</taxon>
        <taxon>Laetiporus</taxon>
    </lineage>
</organism>
<dbReference type="OrthoDB" id="417877at2759"/>
<gene>
    <name evidence="5" type="ORF">LAESUDRAFT_719676</name>
</gene>
<dbReference type="SUPFAM" id="SSF51905">
    <property type="entry name" value="FAD/NAD(P)-binding domain"/>
    <property type="match status" value="1"/>
</dbReference>
<dbReference type="GeneID" id="63824706"/>
<keyword evidence="2" id="KW-0274">FAD</keyword>
<dbReference type="InterPro" id="IPR051104">
    <property type="entry name" value="FAD_monoxygenase"/>
</dbReference>
<dbReference type="STRING" id="1314785.A0A165IN54"/>
<dbReference type="GO" id="GO:0044550">
    <property type="term" value="P:secondary metabolite biosynthetic process"/>
    <property type="evidence" value="ECO:0007669"/>
    <property type="project" value="TreeGrafter"/>
</dbReference>
<accession>A0A165IN54</accession>
<reference evidence="5 6" key="1">
    <citation type="journal article" date="2016" name="Mol. Biol. Evol.">
        <title>Comparative Genomics of Early-Diverging Mushroom-Forming Fungi Provides Insights into the Origins of Lignocellulose Decay Capabilities.</title>
        <authorList>
            <person name="Nagy L.G."/>
            <person name="Riley R."/>
            <person name="Tritt A."/>
            <person name="Adam C."/>
            <person name="Daum C."/>
            <person name="Floudas D."/>
            <person name="Sun H."/>
            <person name="Yadav J.S."/>
            <person name="Pangilinan J."/>
            <person name="Larsson K.H."/>
            <person name="Matsuura K."/>
            <person name="Barry K."/>
            <person name="Labutti K."/>
            <person name="Kuo R."/>
            <person name="Ohm R.A."/>
            <person name="Bhattacharya S.S."/>
            <person name="Shirouzu T."/>
            <person name="Yoshinaga Y."/>
            <person name="Martin F.M."/>
            <person name="Grigoriev I.V."/>
            <person name="Hibbett D.S."/>
        </authorList>
    </citation>
    <scope>NUCLEOTIDE SEQUENCE [LARGE SCALE GENOMIC DNA]</scope>
    <source>
        <strain evidence="5 6">93-53</strain>
    </source>
</reference>
<dbReference type="GO" id="GO:0071949">
    <property type="term" value="F:FAD binding"/>
    <property type="evidence" value="ECO:0007669"/>
    <property type="project" value="InterPro"/>
</dbReference>
<evidence type="ECO:0000313" key="5">
    <source>
        <dbReference type="EMBL" id="KZT13311.1"/>
    </source>
</evidence>
<dbReference type="RefSeq" id="XP_040770821.1">
    <property type="nucleotide sequence ID" value="XM_040907677.1"/>
</dbReference>
<protein>
    <submittedName>
        <fullName evidence="5">FAD/NAD(P)-binding domain-containing protein</fullName>
    </submittedName>
</protein>
<dbReference type="PANTHER" id="PTHR46720:SF3">
    <property type="entry name" value="FAD-BINDING DOMAIN-CONTAINING PROTEIN-RELATED"/>
    <property type="match status" value="1"/>
</dbReference>
<dbReference type="PANTHER" id="PTHR46720">
    <property type="entry name" value="HYDROXYLASE, PUTATIVE (AFU_ORTHOLOGUE AFUA_3G01460)-RELATED"/>
    <property type="match status" value="1"/>
</dbReference>
<evidence type="ECO:0000256" key="3">
    <source>
        <dbReference type="ARBA" id="ARBA00023002"/>
    </source>
</evidence>
<dbReference type="Gene3D" id="3.50.50.60">
    <property type="entry name" value="FAD/NAD(P)-binding domain"/>
    <property type="match status" value="1"/>
</dbReference>
<dbReference type="Proteomes" id="UP000076871">
    <property type="component" value="Unassembled WGS sequence"/>
</dbReference>
<keyword evidence="6" id="KW-1185">Reference proteome</keyword>
<dbReference type="InterPro" id="IPR002938">
    <property type="entry name" value="FAD-bd"/>
</dbReference>
<dbReference type="AlphaFoldDB" id="A0A165IN54"/>